<feature type="domain" description="Homeobox" evidence="4">
    <location>
        <begin position="150"/>
        <end position="214"/>
    </location>
</feature>
<name>A0A9P7CBZ6_RHIOR</name>
<dbReference type="CDD" id="cd00086">
    <property type="entry name" value="homeodomain"/>
    <property type="match status" value="1"/>
</dbReference>
<accession>A0A9P7CBZ6</accession>
<evidence type="ECO:0000259" key="4">
    <source>
        <dbReference type="PROSITE" id="PS50071"/>
    </source>
</evidence>
<dbReference type="InterPro" id="IPR001356">
    <property type="entry name" value="HD"/>
</dbReference>
<feature type="compositionally biased region" description="Basic and acidic residues" evidence="3">
    <location>
        <begin position="110"/>
        <end position="128"/>
    </location>
</feature>
<dbReference type="GO" id="GO:0003677">
    <property type="term" value="F:DNA binding"/>
    <property type="evidence" value="ECO:0007669"/>
    <property type="project" value="UniProtKB-UniRule"/>
</dbReference>
<evidence type="ECO:0000256" key="1">
    <source>
        <dbReference type="PROSITE-ProRule" id="PRU00108"/>
    </source>
</evidence>
<dbReference type="SUPFAM" id="SSF46689">
    <property type="entry name" value="Homeodomain-like"/>
    <property type="match status" value="1"/>
</dbReference>
<evidence type="ECO:0000256" key="3">
    <source>
        <dbReference type="SAM" id="MobiDB-lite"/>
    </source>
</evidence>
<comment type="caution">
    <text evidence="5">The sequence shown here is derived from an EMBL/GenBank/DDBJ whole genome shotgun (WGS) entry which is preliminary data.</text>
</comment>
<organism evidence="5 6">
    <name type="scientific">Rhizopus oryzae</name>
    <name type="common">Mucormycosis agent</name>
    <name type="synonym">Rhizopus arrhizus var. delemar</name>
    <dbReference type="NCBI Taxonomy" id="64495"/>
    <lineage>
        <taxon>Eukaryota</taxon>
        <taxon>Fungi</taxon>
        <taxon>Fungi incertae sedis</taxon>
        <taxon>Mucoromycota</taxon>
        <taxon>Mucoromycotina</taxon>
        <taxon>Mucoromycetes</taxon>
        <taxon>Mucorales</taxon>
        <taxon>Mucorineae</taxon>
        <taxon>Rhizopodaceae</taxon>
        <taxon>Rhizopus</taxon>
    </lineage>
</organism>
<dbReference type="Gene3D" id="1.10.10.60">
    <property type="entry name" value="Homeodomain-like"/>
    <property type="match status" value="1"/>
</dbReference>
<proteinExistence type="predicted"/>
<keyword evidence="1 2" id="KW-0371">Homeobox</keyword>
<feature type="region of interest" description="Disordered" evidence="3">
    <location>
        <begin position="95"/>
        <end position="143"/>
    </location>
</feature>
<dbReference type="AlphaFoldDB" id="A0A9P7CBZ6"/>
<dbReference type="SMART" id="SM00389">
    <property type="entry name" value="HOX"/>
    <property type="match status" value="1"/>
</dbReference>
<dbReference type="PROSITE" id="PS50071">
    <property type="entry name" value="HOMEOBOX_2"/>
    <property type="match status" value="1"/>
</dbReference>
<keyword evidence="1 2" id="KW-0238">DNA-binding</keyword>
<evidence type="ECO:0000313" key="6">
    <source>
        <dbReference type="Proteomes" id="UP000717996"/>
    </source>
</evidence>
<gene>
    <name evidence="5" type="ORF">G6F51_005569</name>
</gene>
<keyword evidence="1 2" id="KW-0539">Nucleus</keyword>
<evidence type="ECO:0000313" key="5">
    <source>
        <dbReference type="EMBL" id="KAG1545259.1"/>
    </source>
</evidence>
<comment type="subcellular location">
    <subcellularLocation>
        <location evidence="1 2">Nucleus</location>
    </subcellularLocation>
</comment>
<dbReference type="Proteomes" id="UP000717996">
    <property type="component" value="Unassembled WGS sequence"/>
</dbReference>
<dbReference type="OrthoDB" id="2389483at2759"/>
<sequence>MNQRMIKQEEETMCLFQEWSFLPEHQEEKEGERADGNEDLVMWMESPFDSNSLQLTHLLDQMYNYQPHPCAWMDDYLFQSRSLVDTTGYIKPEHISLPLIPSEPDAPLDQGKKEQEVKKKTREKEAGKKTKGPKKSKEEKKAKKIKQESCCKKKKITAYDSQTTTYLQSVFFEVYSKQPKLTKQQRIEVQNKTGLPSRNITYWFSNHKRRFQGSLNLFKQVTENGSVATYNDFIKWRRKHGLPEQVTKDELKKH</sequence>
<evidence type="ECO:0000256" key="2">
    <source>
        <dbReference type="RuleBase" id="RU000682"/>
    </source>
</evidence>
<dbReference type="InterPro" id="IPR009057">
    <property type="entry name" value="Homeodomain-like_sf"/>
</dbReference>
<dbReference type="Pfam" id="PF00046">
    <property type="entry name" value="Homeodomain"/>
    <property type="match status" value="1"/>
</dbReference>
<protein>
    <recommendedName>
        <fullName evidence="4">Homeobox domain-containing protein</fullName>
    </recommendedName>
</protein>
<reference evidence="5" key="1">
    <citation type="journal article" date="2020" name="Microb. Genom.">
        <title>Genetic diversity of clinical and environmental Mucorales isolates obtained from an investigation of mucormycosis cases among solid organ transplant recipients.</title>
        <authorList>
            <person name="Nguyen M.H."/>
            <person name="Kaul D."/>
            <person name="Muto C."/>
            <person name="Cheng S.J."/>
            <person name="Richter R.A."/>
            <person name="Bruno V.M."/>
            <person name="Liu G."/>
            <person name="Beyhan S."/>
            <person name="Sundermann A.J."/>
            <person name="Mounaud S."/>
            <person name="Pasculle A.W."/>
            <person name="Nierman W.C."/>
            <person name="Driscoll E."/>
            <person name="Cumbie R."/>
            <person name="Clancy C.J."/>
            <person name="Dupont C.L."/>
        </authorList>
    </citation>
    <scope>NUCLEOTIDE SEQUENCE</scope>
    <source>
        <strain evidence="5">GL16</strain>
    </source>
</reference>
<dbReference type="GO" id="GO:0005634">
    <property type="term" value="C:nucleus"/>
    <property type="evidence" value="ECO:0007669"/>
    <property type="project" value="UniProtKB-SubCell"/>
</dbReference>
<dbReference type="EMBL" id="JAANIT010000692">
    <property type="protein sequence ID" value="KAG1545259.1"/>
    <property type="molecule type" value="Genomic_DNA"/>
</dbReference>
<feature type="DNA-binding region" description="Homeobox" evidence="1">
    <location>
        <begin position="152"/>
        <end position="215"/>
    </location>
</feature>